<proteinExistence type="inferred from homology"/>
<evidence type="ECO:0000256" key="1">
    <source>
        <dbReference type="ARBA" id="ARBA00005417"/>
    </source>
</evidence>
<dbReference type="SUPFAM" id="SSF52540">
    <property type="entry name" value="P-loop containing nucleoside triphosphate hydrolases"/>
    <property type="match status" value="1"/>
</dbReference>
<dbReference type="InterPro" id="IPR045865">
    <property type="entry name" value="ACT-like_dom_sf"/>
</dbReference>
<evidence type="ECO:0000313" key="11">
    <source>
        <dbReference type="Proteomes" id="UP000027142"/>
    </source>
</evidence>
<dbReference type="STRING" id="1246626.BleG1_0342"/>
<evidence type="ECO:0000256" key="6">
    <source>
        <dbReference type="ARBA" id="ARBA00022967"/>
    </source>
</evidence>
<dbReference type="EMBL" id="CP003923">
    <property type="protein sequence ID" value="AIC92950.1"/>
    <property type="molecule type" value="Genomic_DNA"/>
</dbReference>
<dbReference type="InterPro" id="IPR017871">
    <property type="entry name" value="ABC_transporter-like_CS"/>
</dbReference>
<gene>
    <name evidence="10" type="ORF">BleG1_0342</name>
</gene>
<sequence>MIEFKNVSKTFSSNGQDVHALQNIQFTIEKGDIFGVIGFSGAGKSTLIRTVNLIERPTAGEIIVNNENLVSLQPRELQRAKRNIGMIFQHFNLLQSKTVFENVATPLRLVKTKKSEVKERVNELLKYVGLEEFASRYPDQLSGGQKQRVGIARALATNPAVLLCDEATSALDPETTSSILQLLKRINQEYNITILMITHELGVVREICNKVAVMENGRIVEQGKVEDVLARPEHETTKKFVRSIIPDDLPEKVKQYLGQKGSDERIYKIDVTDETEQLSVFNDLVHQGLHVSLLYASMHEVRETSFGALYLSLKGNAAAQETARSYLEKYDAQVKEVTKDAGLVA</sequence>
<feature type="domain" description="ABC transporter" evidence="9">
    <location>
        <begin position="2"/>
        <end position="241"/>
    </location>
</feature>
<dbReference type="SMART" id="SM00930">
    <property type="entry name" value="NIL"/>
    <property type="match status" value="1"/>
</dbReference>
<dbReference type="Proteomes" id="UP000027142">
    <property type="component" value="Chromosome"/>
</dbReference>
<dbReference type="OrthoDB" id="9802264at2"/>
<dbReference type="Gene3D" id="3.30.70.260">
    <property type="match status" value="1"/>
</dbReference>
<dbReference type="RefSeq" id="WP_038476456.1">
    <property type="nucleotide sequence ID" value="NZ_CP003923.1"/>
</dbReference>
<evidence type="ECO:0000256" key="3">
    <source>
        <dbReference type="ARBA" id="ARBA00022475"/>
    </source>
</evidence>
<accession>A0A060LSE7</accession>
<dbReference type="SUPFAM" id="SSF55021">
    <property type="entry name" value="ACT-like"/>
    <property type="match status" value="1"/>
</dbReference>
<dbReference type="PROSITE" id="PS00211">
    <property type="entry name" value="ABC_TRANSPORTER_1"/>
    <property type="match status" value="1"/>
</dbReference>
<evidence type="ECO:0000256" key="4">
    <source>
        <dbReference type="ARBA" id="ARBA00022741"/>
    </source>
</evidence>
<evidence type="ECO:0000313" key="10">
    <source>
        <dbReference type="EMBL" id="AIC92950.1"/>
    </source>
</evidence>
<name>A0A060LSE7_9BACI</name>
<dbReference type="AlphaFoldDB" id="A0A060LSE7"/>
<dbReference type="CDD" id="cd03258">
    <property type="entry name" value="ABC_MetN_methionine_transporter"/>
    <property type="match status" value="1"/>
</dbReference>
<protein>
    <submittedName>
        <fullName evidence="10">ABC transporter</fullName>
    </submittedName>
</protein>
<keyword evidence="5" id="KW-0067">ATP-binding</keyword>
<dbReference type="HOGENOM" id="CLU_000604_1_3_9"/>
<evidence type="ECO:0000256" key="8">
    <source>
        <dbReference type="ARBA" id="ARBA00023136"/>
    </source>
</evidence>
<dbReference type="InterPro" id="IPR050086">
    <property type="entry name" value="MetN_ABC_transporter-like"/>
</dbReference>
<reference evidence="10 11" key="1">
    <citation type="journal article" date="2014" name="Gene">
        <title>A comparative genomic analysis of the alkalitolerant soil bacterium Bacillus lehensis G1.</title>
        <authorList>
            <person name="Noor Y.M."/>
            <person name="Samsulrizal N.H."/>
            <person name="Jema'on N.A."/>
            <person name="Low K.O."/>
            <person name="Ramli A.N."/>
            <person name="Alias N.I."/>
            <person name="Damis S.I."/>
            <person name="Fuzi S.F."/>
            <person name="Isa M.N."/>
            <person name="Murad A.M."/>
            <person name="Raih M.F."/>
            <person name="Bakar F.D."/>
            <person name="Najimudin N."/>
            <person name="Mahadi N.M."/>
            <person name="Illias R.M."/>
        </authorList>
    </citation>
    <scope>NUCLEOTIDE SEQUENCE [LARGE SCALE GENOMIC DNA]</scope>
    <source>
        <strain evidence="10 11">G1</strain>
    </source>
</reference>
<dbReference type="SMART" id="SM00382">
    <property type="entry name" value="AAA"/>
    <property type="match status" value="1"/>
</dbReference>
<dbReference type="InterPro" id="IPR041701">
    <property type="entry name" value="MetN_ABC"/>
</dbReference>
<dbReference type="Pfam" id="PF00005">
    <property type="entry name" value="ABC_tran"/>
    <property type="match status" value="1"/>
</dbReference>
<keyword evidence="6" id="KW-1278">Translocase</keyword>
<dbReference type="Pfam" id="PF09383">
    <property type="entry name" value="NIL"/>
    <property type="match status" value="1"/>
</dbReference>
<organism evidence="10 11">
    <name type="scientific">Shouchella lehensis G1</name>
    <dbReference type="NCBI Taxonomy" id="1246626"/>
    <lineage>
        <taxon>Bacteria</taxon>
        <taxon>Bacillati</taxon>
        <taxon>Bacillota</taxon>
        <taxon>Bacilli</taxon>
        <taxon>Bacillales</taxon>
        <taxon>Bacillaceae</taxon>
        <taxon>Shouchella</taxon>
    </lineage>
</organism>
<dbReference type="PROSITE" id="PS50893">
    <property type="entry name" value="ABC_TRANSPORTER_2"/>
    <property type="match status" value="1"/>
</dbReference>
<dbReference type="GO" id="GO:0016887">
    <property type="term" value="F:ATP hydrolysis activity"/>
    <property type="evidence" value="ECO:0007669"/>
    <property type="project" value="InterPro"/>
</dbReference>
<dbReference type="eggNOG" id="COG1135">
    <property type="taxonomic scope" value="Bacteria"/>
</dbReference>
<dbReference type="GO" id="GO:0005524">
    <property type="term" value="F:ATP binding"/>
    <property type="evidence" value="ECO:0007669"/>
    <property type="project" value="UniProtKB-KW"/>
</dbReference>
<evidence type="ECO:0000259" key="9">
    <source>
        <dbReference type="PROSITE" id="PS50893"/>
    </source>
</evidence>
<keyword evidence="8" id="KW-0472">Membrane</keyword>
<evidence type="ECO:0000256" key="2">
    <source>
        <dbReference type="ARBA" id="ARBA00022448"/>
    </source>
</evidence>
<dbReference type="GO" id="GO:0005886">
    <property type="term" value="C:plasma membrane"/>
    <property type="evidence" value="ECO:0007669"/>
    <property type="project" value="UniProtKB-ARBA"/>
</dbReference>
<dbReference type="PATRIC" id="fig|1246626.3.peg.331"/>
<dbReference type="InterPro" id="IPR027417">
    <property type="entry name" value="P-loop_NTPase"/>
</dbReference>
<dbReference type="PANTHER" id="PTHR43166:SF30">
    <property type="entry name" value="METHIONINE IMPORT ATP-BINDING PROTEIN METN"/>
    <property type="match status" value="1"/>
</dbReference>
<keyword evidence="2" id="KW-0813">Transport</keyword>
<dbReference type="PANTHER" id="PTHR43166">
    <property type="entry name" value="AMINO ACID IMPORT ATP-BINDING PROTEIN"/>
    <property type="match status" value="1"/>
</dbReference>
<dbReference type="InterPro" id="IPR003439">
    <property type="entry name" value="ABC_transporter-like_ATP-bd"/>
</dbReference>
<keyword evidence="11" id="KW-1185">Reference proteome</keyword>
<comment type="similarity">
    <text evidence="1">Belongs to the ABC transporter superfamily.</text>
</comment>
<dbReference type="FunFam" id="3.40.50.300:FF:000056">
    <property type="entry name" value="Cell division ATP-binding protein FtsE"/>
    <property type="match status" value="1"/>
</dbReference>
<keyword evidence="7" id="KW-0029">Amino-acid transport</keyword>
<dbReference type="InterPro" id="IPR003593">
    <property type="entry name" value="AAA+_ATPase"/>
</dbReference>
<dbReference type="Gene3D" id="3.40.50.300">
    <property type="entry name" value="P-loop containing nucleotide triphosphate hydrolases"/>
    <property type="match status" value="1"/>
</dbReference>
<keyword evidence="4" id="KW-0547">Nucleotide-binding</keyword>
<evidence type="ECO:0000256" key="7">
    <source>
        <dbReference type="ARBA" id="ARBA00022970"/>
    </source>
</evidence>
<evidence type="ECO:0000256" key="5">
    <source>
        <dbReference type="ARBA" id="ARBA00022840"/>
    </source>
</evidence>
<dbReference type="GO" id="GO:0006865">
    <property type="term" value="P:amino acid transport"/>
    <property type="evidence" value="ECO:0007669"/>
    <property type="project" value="UniProtKB-KW"/>
</dbReference>
<dbReference type="InterPro" id="IPR018449">
    <property type="entry name" value="NIL_domain"/>
</dbReference>
<keyword evidence="3" id="KW-1003">Cell membrane</keyword>
<dbReference type="KEGG" id="ble:BleG1_0342"/>